<reference evidence="2" key="1">
    <citation type="journal article" date="2008" name="Mol. Genet. Genomics">
        <title>Construction of a fosmid library of cucumber (Cucumis sativus) and comparative analyses of the eIF4E and eIF(iso)4E regions from cucumber and melon (Cucumis melo).</title>
        <authorList>
            <person name="Meyer J.D."/>
            <person name="Deleu W."/>
            <person name="Garcia-Mas J."/>
            <person name="Havey M.J."/>
        </authorList>
    </citation>
    <scope>NUCLEOTIDE SEQUENCE</scope>
</reference>
<protein>
    <recommendedName>
        <fullName evidence="3">NBS-LRR type resistance protein</fullName>
    </recommendedName>
</protein>
<dbReference type="EMBL" id="EU232172">
    <property type="protein sequence ID" value="ABY56093.1"/>
    <property type="molecule type" value="Genomic_DNA"/>
</dbReference>
<proteinExistence type="predicted"/>
<dbReference type="AlphaFoldDB" id="B0F819"/>
<accession>B0F819</accession>
<evidence type="ECO:0000256" key="1">
    <source>
        <dbReference type="SAM" id="MobiDB-lite"/>
    </source>
</evidence>
<organism evidence="2">
    <name type="scientific">Cucumis melo</name>
    <name type="common">Muskmelon</name>
    <dbReference type="NCBI Taxonomy" id="3656"/>
    <lineage>
        <taxon>Eukaryota</taxon>
        <taxon>Viridiplantae</taxon>
        <taxon>Streptophyta</taxon>
        <taxon>Embryophyta</taxon>
        <taxon>Tracheophyta</taxon>
        <taxon>Spermatophyta</taxon>
        <taxon>Magnoliopsida</taxon>
        <taxon>eudicotyledons</taxon>
        <taxon>Gunneridae</taxon>
        <taxon>Pentapetalae</taxon>
        <taxon>rosids</taxon>
        <taxon>fabids</taxon>
        <taxon>Cucurbitales</taxon>
        <taxon>Cucurbitaceae</taxon>
        <taxon>Benincaseae</taxon>
        <taxon>Cucumis</taxon>
    </lineage>
</organism>
<name>B0F819_CUCME</name>
<evidence type="ECO:0000313" key="2">
    <source>
        <dbReference type="EMBL" id="ABY56093.1"/>
    </source>
</evidence>
<feature type="region of interest" description="Disordered" evidence="1">
    <location>
        <begin position="1"/>
        <end position="50"/>
    </location>
</feature>
<feature type="non-terminal residue" evidence="2">
    <location>
        <position position="170"/>
    </location>
</feature>
<evidence type="ECO:0008006" key="3">
    <source>
        <dbReference type="Google" id="ProtNLM"/>
    </source>
</evidence>
<feature type="compositionally biased region" description="Polar residues" evidence="1">
    <location>
        <begin position="19"/>
        <end position="50"/>
    </location>
</feature>
<sequence>MSSDSVECTHQSRDPEGCTYQSSNPEGCTYQSSNPEGYTYQSSDPEGYTYQSSDPEGCTYQFSNPEGYTYQRAISNQACRGTRELERQLPNTFKERKLGSAWIAARLYLRLGLVFDSARVGLARDSRLAARLGLARSTCGSQLGSVLGLTWLDSQLASRLGSTSGSRLDL</sequence>